<dbReference type="AlphaFoldDB" id="A0A5A9PND8"/>
<accession>A0A5A9PND8</accession>
<feature type="signal peptide" evidence="4">
    <location>
        <begin position="1"/>
        <end position="26"/>
    </location>
</feature>
<dbReference type="Gene3D" id="1.25.10.10">
    <property type="entry name" value="Leucine-rich Repeat Variant"/>
    <property type="match status" value="1"/>
</dbReference>
<proteinExistence type="inferred from homology"/>
<comment type="caution">
    <text evidence="5">The sequence shown here is derived from an EMBL/GenBank/DDBJ whole genome shotgun (WGS) entry which is preliminary data.</text>
</comment>
<dbReference type="GO" id="GO:0008283">
    <property type="term" value="P:cell population proliferation"/>
    <property type="evidence" value="ECO:0007669"/>
    <property type="project" value="InterPro"/>
</dbReference>
<protein>
    <submittedName>
        <fullName evidence="5">BRCA1-associated ATM activator 1</fullName>
    </submittedName>
</protein>
<dbReference type="InterPro" id="IPR011989">
    <property type="entry name" value="ARM-like"/>
</dbReference>
<evidence type="ECO:0000256" key="3">
    <source>
        <dbReference type="ARBA" id="ARBA00061308"/>
    </source>
</evidence>
<evidence type="ECO:0000313" key="5">
    <source>
        <dbReference type="EMBL" id="KAA0722519.1"/>
    </source>
</evidence>
<dbReference type="InterPro" id="IPR038904">
    <property type="entry name" value="BRAT1"/>
</dbReference>
<dbReference type="GO" id="GO:0005634">
    <property type="term" value="C:nucleus"/>
    <property type="evidence" value="ECO:0007669"/>
    <property type="project" value="TreeGrafter"/>
</dbReference>
<feature type="chain" id="PRO_5022731320" evidence="4">
    <location>
        <begin position="27"/>
        <end position="805"/>
    </location>
</feature>
<keyword evidence="2" id="KW-0963">Cytoplasm</keyword>
<sequence length="805" mass="89010">MIESECVLLVQFVTICILHCFQGLHCDSTFFGAMDNLPDQRNVNGESLLQQQPCLLEFISSVCKCKDADHAILSFTLKLTGLLAATEQGFRLLEEEGLLACAFERGGWCAPDLWHEPSVRSGWLQGLLNTLNHRKALEFIRENGLIKVLLHLQNDPSLFVSSLANEVLVNILNFMTSSKMSNSSDAAGSTQCPMGPDWVSVSSEIIRAGVEALGSEKHPQVIQALKMLSLVLSQCGEPIRSMLWKDVLVPLEVLINGGSGSLTLPLMNVLQAAVRTPLLSQSDCKVMELTEAMLCAGNGKDCFQCAVLIVTLEKCPDVLKRKAINIILLPLRCLSTQLQDIAEKELEIVLEKQLSQKSSCISLLLQSLSGITELAHTKYPFEDLQSVTRSVMLLLRICSGHLSSFSPHRISLTHLIGCCKVQRCGLDTLGALSVYKENVDLRHEVFGVLLEYLQNPDSHATVLKKALQAAVRWIDVWSPFPDLLQFISRDLFPALEKRTCDVRWEVRDSTLEFIAQMTAALRGNTGYAEVLHTSGMFSILLSSLADVEGYVRASAVGAVGEAVTSLVQQTELLLASYLEEILSRMMAILSQDTEGFPRRAVVKAFTSWLKGPHPLPALDQSLSSVLSSGGNDFDWEVKIHTLELADVLMEKTLTCCPYAVQISSSPDETHLTQALRKLKDLGLLDLLLNSLFDCDRPVCEKACSLLLKLRTLAVDIDRCDVVLDVCGNRWGDEVGSRYLNKLQAERNLLSIKDISLPDVVRLLDLDSMQRTLTLSSDHVVNSPRSLMEDILLSVQQTEENIVDCY</sequence>
<dbReference type="InterPro" id="IPR016024">
    <property type="entry name" value="ARM-type_fold"/>
</dbReference>
<reference evidence="5 6" key="1">
    <citation type="journal article" date="2019" name="Mol. Ecol. Resour.">
        <title>Chromosome-level genome assembly of Triplophysa tibetana, a fish adapted to the harsh high-altitude environment of the Tibetan Plateau.</title>
        <authorList>
            <person name="Yang X."/>
            <person name="Liu H."/>
            <person name="Ma Z."/>
            <person name="Zou Y."/>
            <person name="Zou M."/>
            <person name="Mao Y."/>
            <person name="Li X."/>
            <person name="Wang H."/>
            <person name="Chen T."/>
            <person name="Wang W."/>
            <person name="Yang R."/>
        </authorList>
    </citation>
    <scope>NUCLEOTIDE SEQUENCE [LARGE SCALE GENOMIC DNA]</scope>
    <source>
        <strain evidence="5">TTIB1903HZAU</strain>
        <tissue evidence="5">Muscle</tissue>
    </source>
</reference>
<evidence type="ECO:0000256" key="2">
    <source>
        <dbReference type="ARBA" id="ARBA00022490"/>
    </source>
</evidence>
<dbReference type="GO" id="GO:0006974">
    <property type="term" value="P:DNA damage response"/>
    <property type="evidence" value="ECO:0007669"/>
    <property type="project" value="InterPro"/>
</dbReference>
<dbReference type="Proteomes" id="UP000324632">
    <property type="component" value="Chromosome 4"/>
</dbReference>
<keyword evidence="4" id="KW-0732">Signal</keyword>
<evidence type="ECO:0000256" key="1">
    <source>
        <dbReference type="ARBA" id="ARBA00004496"/>
    </source>
</evidence>
<comment type="similarity">
    <text evidence="3">Belongs to the BRAT1 family.</text>
</comment>
<dbReference type="EMBL" id="SOYY01000004">
    <property type="protein sequence ID" value="KAA0722519.1"/>
    <property type="molecule type" value="Genomic_DNA"/>
</dbReference>
<keyword evidence="6" id="KW-1185">Reference proteome</keyword>
<dbReference type="PANTHER" id="PTHR21331">
    <property type="entry name" value="BRCA1-ASSOCIATED ATM ACTIVATOR 1"/>
    <property type="match status" value="1"/>
</dbReference>
<comment type="subcellular location">
    <subcellularLocation>
        <location evidence="1">Cytoplasm</location>
    </subcellularLocation>
</comment>
<dbReference type="PANTHER" id="PTHR21331:SF2">
    <property type="entry name" value="BRCA1-ASSOCIATED ATM ACTIVATOR 1"/>
    <property type="match status" value="1"/>
</dbReference>
<dbReference type="GO" id="GO:0005737">
    <property type="term" value="C:cytoplasm"/>
    <property type="evidence" value="ECO:0007669"/>
    <property type="project" value="UniProtKB-SubCell"/>
</dbReference>
<organism evidence="5 6">
    <name type="scientific">Triplophysa tibetana</name>
    <dbReference type="NCBI Taxonomy" id="1572043"/>
    <lineage>
        <taxon>Eukaryota</taxon>
        <taxon>Metazoa</taxon>
        <taxon>Chordata</taxon>
        <taxon>Craniata</taxon>
        <taxon>Vertebrata</taxon>
        <taxon>Euteleostomi</taxon>
        <taxon>Actinopterygii</taxon>
        <taxon>Neopterygii</taxon>
        <taxon>Teleostei</taxon>
        <taxon>Ostariophysi</taxon>
        <taxon>Cypriniformes</taxon>
        <taxon>Nemacheilidae</taxon>
        <taxon>Triplophysa</taxon>
    </lineage>
</organism>
<evidence type="ECO:0000256" key="4">
    <source>
        <dbReference type="SAM" id="SignalP"/>
    </source>
</evidence>
<evidence type="ECO:0000313" key="6">
    <source>
        <dbReference type="Proteomes" id="UP000324632"/>
    </source>
</evidence>
<name>A0A5A9PND8_9TELE</name>
<gene>
    <name evidence="5" type="ORF">E1301_Tti011894</name>
</gene>
<dbReference type="SUPFAM" id="SSF48371">
    <property type="entry name" value="ARM repeat"/>
    <property type="match status" value="2"/>
</dbReference>